<proteinExistence type="predicted"/>
<comment type="subcellular location">
    <subcellularLocation>
        <location evidence="1">Cell membrane</location>
        <topology evidence="1">Multi-pass membrane protein</topology>
    </subcellularLocation>
</comment>
<feature type="transmembrane region" description="Helical" evidence="6">
    <location>
        <begin position="332"/>
        <end position="359"/>
    </location>
</feature>
<feature type="transmembrane region" description="Helical" evidence="6">
    <location>
        <begin position="288"/>
        <end position="307"/>
    </location>
</feature>
<keyword evidence="5 6" id="KW-0472">Membrane</keyword>
<feature type="domain" description="ABC3 transporter permease C-terminal" evidence="7">
    <location>
        <begin position="669"/>
        <end position="782"/>
    </location>
</feature>
<feature type="domain" description="ABC3 transporter permease C-terminal" evidence="7">
    <location>
        <begin position="291"/>
        <end position="400"/>
    </location>
</feature>
<evidence type="ECO:0000256" key="4">
    <source>
        <dbReference type="ARBA" id="ARBA00022989"/>
    </source>
</evidence>
<dbReference type="GO" id="GO:0022857">
    <property type="term" value="F:transmembrane transporter activity"/>
    <property type="evidence" value="ECO:0007669"/>
    <property type="project" value="TreeGrafter"/>
</dbReference>
<evidence type="ECO:0000256" key="5">
    <source>
        <dbReference type="ARBA" id="ARBA00023136"/>
    </source>
</evidence>
<name>A0A7D4TMJ5_9SPHI</name>
<dbReference type="PANTHER" id="PTHR30572">
    <property type="entry name" value="MEMBRANE COMPONENT OF TRANSPORTER-RELATED"/>
    <property type="match status" value="1"/>
</dbReference>
<sequence>MIKNYLKVAWRNILSNKFYSSINIIGLTTGLIVGILILLWVQDELSFDKFNKNADNLYRMSALMNTGDTKQIWRGVQGPIAPFALKEVPGIKNAARVVQNYYSTFKYSDKVLKGGKNGTWYADPPLFKMFDIVMLKGDGNKPFANDNSVIITQSMAEKFFGSDDPMGKVINCDNKDNYVVNGVVKDMPGNSSLQFDMLFSIEVRKKQYSKTDYWPSMDADWGNYYATTYLQLQPGTSAEVVGDKLTQIHIKHQEGTTLKDGHYLVQPLTKVHLYAADGADAGIQTVRVFLIVAVLILVIACINYINLSTARAMLRSKEVSVRKIIGAARLQLFMQFIVETALFFTIALAIAFIAIKVLMPSYNNLAGKQIQFSMFDAGVWEVIAITVIATLAAASIYPALLLSSFKPINALKGKLSMGIGNAAFRKALVVCQFVFSVGLIISTLIINKQLSYIHEHDLGYDRTHVFSFNMRDMHKNYNGVRSELLNSPGIHGITGANDYILNMGNTTGDTQWDGKDKDRQFLIHPLNVDGRFFSFFKLKMAAGESFRGEGADSAHYILNETAIREAGIKDPIGKHFSLHDKQGTIIGVVKDFHFASFKERIEPMIFAYREAPYLMFVKTTGAEAGKALASVKAEWKKYNPDFPFEYDFMDDIFDSMYKSDQRSASLFSIFTTVAILISCLGLFGLATYTAQVKAKEIGIRKVLGASVTNITAMLSKDFLLLVIISIVVAVPLAWYAMTKYLQDFVYKVEMQWWMFALSGLAAVLIAFVTISFQSIKAAIANPVKSLRSE</sequence>
<dbReference type="InterPro" id="IPR003838">
    <property type="entry name" value="ABC3_permease_C"/>
</dbReference>
<keyword evidence="2" id="KW-1003">Cell membrane</keyword>
<dbReference type="EMBL" id="CP054139">
    <property type="protein sequence ID" value="QKJ30093.1"/>
    <property type="molecule type" value="Genomic_DNA"/>
</dbReference>
<feature type="transmembrane region" description="Helical" evidence="6">
    <location>
        <begin position="21"/>
        <end position="41"/>
    </location>
</feature>
<dbReference type="GO" id="GO:0005886">
    <property type="term" value="C:plasma membrane"/>
    <property type="evidence" value="ECO:0007669"/>
    <property type="project" value="UniProtKB-SubCell"/>
</dbReference>
<gene>
    <name evidence="9" type="ORF">HQ865_10090</name>
</gene>
<evidence type="ECO:0000256" key="6">
    <source>
        <dbReference type="SAM" id="Phobius"/>
    </source>
</evidence>
<feature type="transmembrane region" description="Helical" evidence="6">
    <location>
        <begin position="752"/>
        <end position="772"/>
    </location>
</feature>
<accession>A0A7D4TMJ5</accession>
<evidence type="ECO:0000313" key="10">
    <source>
        <dbReference type="Proteomes" id="UP000505355"/>
    </source>
</evidence>
<organism evidence="9 10">
    <name type="scientific">Mucilaginibacter mali</name>
    <dbReference type="NCBI Taxonomy" id="2740462"/>
    <lineage>
        <taxon>Bacteria</taxon>
        <taxon>Pseudomonadati</taxon>
        <taxon>Bacteroidota</taxon>
        <taxon>Sphingobacteriia</taxon>
        <taxon>Sphingobacteriales</taxon>
        <taxon>Sphingobacteriaceae</taxon>
        <taxon>Mucilaginibacter</taxon>
    </lineage>
</organism>
<keyword evidence="4 6" id="KW-1133">Transmembrane helix</keyword>
<dbReference type="Pfam" id="PF12704">
    <property type="entry name" value="MacB_PCD"/>
    <property type="match status" value="1"/>
</dbReference>
<evidence type="ECO:0000256" key="3">
    <source>
        <dbReference type="ARBA" id="ARBA00022692"/>
    </source>
</evidence>
<dbReference type="InterPro" id="IPR050250">
    <property type="entry name" value="Macrolide_Exporter_MacB"/>
</dbReference>
<feature type="transmembrane region" description="Helical" evidence="6">
    <location>
        <begin position="666"/>
        <end position="690"/>
    </location>
</feature>
<feature type="transmembrane region" description="Helical" evidence="6">
    <location>
        <begin position="423"/>
        <end position="446"/>
    </location>
</feature>
<dbReference type="RefSeq" id="WP_173414783.1">
    <property type="nucleotide sequence ID" value="NZ_CP054139.1"/>
</dbReference>
<dbReference type="Pfam" id="PF02687">
    <property type="entry name" value="FtsX"/>
    <property type="match status" value="2"/>
</dbReference>
<reference evidence="9 10" key="1">
    <citation type="submission" date="2020-05" db="EMBL/GenBank/DDBJ databases">
        <title>Mucilaginibacter mali sp. nov.</title>
        <authorList>
            <person name="Kim H.S."/>
            <person name="Lee K.C."/>
            <person name="Suh M.K."/>
            <person name="Kim J.-S."/>
            <person name="Han K.-I."/>
            <person name="Eom M.K."/>
            <person name="Shin Y.K."/>
            <person name="Lee J.-S."/>
        </authorList>
    </citation>
    <scope>NUCLEOTIDE SEQUENCE [LARGE SCALE GENOMIC DNA]</scope>
    <source>
        <strain evidence="9 10">G2-14</strain>
    </source>
</reference>
<dbReference type="Proteomes" id="UP000505355">
    <property type="component" value="Chromosome"/>
</dbReference>
<dbReference type="PANTHER" id="PTHR30572:SF18">
    <property type="entry name" value="ABC-TYPE MACROLIDE FAMILY EXPORT SYSTEM PERMEASE COMPONENT 2"/>
    <property type="match status" value="1"/>
</dbReference>
<evidence type="ECO:0000259" key="7">
    <source>
        <dbReference type="Pfam" id="PF02687"/>
    </source>
</evidence>
<protein>
    <submittedName>
        <fullName evidence="9">ABC transporter permease</fullName>
    </submittedName>
</protein>
<evidence type="ECO:0000256" key="2">
    <source>
        <dbReference type="ARBA" id="ARBA00022475"/>
    </source>
</evidence>
<keyword evidence="3 6" id="KW-0812">Transmembrane</keyword>
<dbReference type="KEGG" id="mmab:HQ865_10090"/>
<evidence type="ECO:0000256" key="1">
    <source>
        <dbReference type="ARBA" id="ARBA00004651"/>
    </source>
</evidence>
<dbReference type="InterPro" id="IPR025857">
    <property type="entry name" value="MacB_PCD"/>
</dbReference>
<evidence type="ECO:0000259" key="8">
    <source>
        <dbReference type="Pfam" id="PF12704"/>
    </source>
</evidence>
<keyword evidence="10" id="KW-1185">Reference proteome</keyword>
<feature type="transmembrane region" description="Helical" evidence="6">
    <location>
        <begin position="379"/>
        <end position="402"/>
    </location>
</feature>
<evidence type="ECO:0000313" key="9">
    <source>
        <dbReference type="EMBL" id="QKJ30093.1"/>
    </source>
</evidence>
<feature type="domain" description="MacB-like periplasmic core" evidence="8">
    <location>
        <begin position="20"/>
        <end position="247"/>
    </location>
</feature>
<feature type="transmembrane region" description="Helical" evidence="6">
    <location>
        <begin position="718"/>
        <end position="737"/>
    </location>
</feature>
<dbReference type="AlphaFoldDB" id="A0A7D4TMJ5"/>